<dbReference type="GO" id="GO:0051301">
    <property type="term" value="P:cell division"/>
    <property type="evidence" value="ECO:0007669"/>
    <property type="project" value="UniProtKB-KW"/>
</dbReference>
<accession>A0A4T9TA69</accession>
<evidence type="ECO:0000256" key="2">
    <source>
        <dbReference type="ARBA" id="ARBA00022598"/>
    </source>
</evidence>
<dbReference type="GO" id="GO:0009252">
    <property type="term" value="P:peptidoglycan biosynthetic process"/>
    <property type="evidence" value="ECO:0007669"/>
    <property type="project" value="UniProtKB-UniRule"/>
</dbReference>
<comment type="pathway">
    <text evidence="10 11">Cell wall biogenesis; peptidoglycan biosynthesis.</text>
</comment>
<evidence type="ECO:0000256" key="6">
    <source>
        <dbReference type="ARBA" id="ARBA00022960"/>
    </source>
</evidence>
<evidence type="ECO:0000256" key="3">
    <source>
        <dbReference type="ARBA" id="ARBA00022618"/>
    </source>
</evidence>
<comment type="subcellular location">
    <subcellularLocation>
        <location evidence="10 11">Cytoplasm</location>
    </subcellularLocation>
</comment>
<dbReference type="GO" id="GO:0047480">
    <property type="term" value="F:UDP-N-acetylmuramoyl-tripeptide-D-alanyl-D-alanine ligase activity"/>
    <property type="evidence" value="ECO:0007669"/>
    <property type="project" value="UniProtKB-UniRule"/>
</dbReference>
<sequence length="491" mass="51170">MRLNAKQVCAYTGGTMVVPPLASKELLCGVTWDSREVEPGCLFVALMGEKVNGHSFVGSVLSAGAGAVLVMEPLPQTDLMLARELGAAVIEVADTASALTDLAREWRGHLKGHVVAITGSTGKTTAKNLVRDVCAAGKTVVATKANQNNELGVPRTLLSADADTQVVVVEMGMRGRGQIAALCDFVRPDWGLITNVGESHIELLGSRENIARAKGELLEALPSGTGIAFLNGEDDATAFMAQQTQFAARGVEEVRFNGRPAADCLAPGQVPAAAVWAEDAFLDEEGHPLFTLCAQGFEGLEPLDEVHRVPVAMALRGYHNICNGCAAAAVGLRLGLGLQAVAEALGASLPESGRQEVLKTRDGVTVVNDAYNANPDSMRAALRTFAAMETSGRHVAVLGDMGELGDFAESCHRGVGRAAVCCDRLICVGPLSRFTAQGALEAGMDAAAVTAVDSVGQALALLETELSPHDALLVKASHYMGLGRIADGLVN</sequence>
<dbReference type="AlphaFoldDB" id="A0A4T9TA69"/>
<keyword evidence="2 10" id="KW-0436">Ligase</keyword>
<dbReference type="PANTHER" id="PTHR43024:SF1">
    <property type="entry name" value="UDP-N-ACETYLMURAMOYL-TRIPEPTIDE--D-ALANYL-D-ALANINE LIGASE"/>
    <property type="match status" value="1"/>
</dbReference>
<dbReference type="OrthoDB" id="9800958at2"/>
<keyword evidence="16" id="KW-1185">Reference proteome</keyword>
<protein>
    <recommendedName>
        <fullName evidence="10 11">UDP-N-acetylmuramoyl-tripeptide--D-alanyl-D-alanine ligase</fullName>
        <ecNumber evidence="10 11">6.3.2.10</ecNumber>
    </recommendedName>
    <alternativeName>
        <fullName evidence="10">D-alanyl-D-alanine-adding enzyme</fullName>
    </alternativeName>
</protein>
<dbReference type="UniPathway" id="UPA00219"/>
<dbReference type="InterPro" id="IPR036565">
    <property type="entry name" value="Mur-like_cat_sf"/>
</dbReference>
<comment type="catalytic activity">
    <reaction evidence="10 11">
        <text>D-alanyl-D-alanine + UDP-N-acetyl-alpha-D-muramoyl-L-alanyl-gamma-D-glutamyl-meso-2,6-diaminopimelate + ATP = UDP-N-acetyl-alpha-D-muramoyl-L-alanyl-gamma-D-glutamyl-meso-2,6-diaminopimeloyl-D-alanyl-D-alanine + ADP + phosphate + H(+)</text>
        <dbReference type="Rhea" id="RHEA:28374"/>
        <dbReference type="ChEBI" id="CHEBI:15378"/>
        <dbReference type="ChEBI" id="CHEBI:30616"/>
        <dbReference type="ChEBI" id="CHEBI:43474"/>
        <dbReference type="ChEBI" id="CHEBI:57822"/>
        <dbReference type="ChEBI" id="CHEBI:61386"/>
        <dbReference type="ChEBI" id="CHEBI:83905"/>
        <dbReference type="ChEBI" id="CHEBI:456216"/>
        <dbReference type="EC" id="6.3.2.10"/>
    </reaction>
</comment>
<dbReference type="Gene3D" id="3.40.1390.10">
    <property type="entry name" value="MurE/MurF, N-terminal domain"/>
    <property type="match status" value="1"/>
</dbReference>
<dbReference type="InterPro" id="IPR051046">
    <property type="entry name" value="MurCDEF_CellWall_CoF430Synth"/>
</dbReference>
<keyword evidence="7 10" id="KW-0573">Peptidoglycan synthesis</keyword>
<gene>
    <name evidence="10" type="primary">murF</name>
    <name evidence="15" type="ORF">E5982_02555</name>
</gene>
<evidence type="ECO:0000256" key="10">
    <source>
        <dbReference type="HAMAP-Rule" id="MF_02019"/>
    </source>
</evidence>
<dbReference type="GO" id="GO:0071555">
    <property type="term" value="P:cell wall organization"/>
    <property type="evidence" value="ECO:0007669"/>
    <property type="project" value="UniProtKB-KW"/>
</dbReference>
<dbReference type="Proteomes" id="UP000309454">
    <property type="component" value="Unassembled WGS sequence"/>
</dbReference>
<evidence type="ECO:0000256" key="4">
    <source>
        <dbReference type="ARBA" id="ARBA00022741"/>
    </source>
</evidence>
<dbReference type="InterPro" id="IPR000713">
    <property type="entry name" value="Mur_ligase_N"/>
</dbReference>
<keyword evidence="3 10" id="KW-0132">Cell division</keyword>
<evidence type="ECO:0000259" key="14">
    <source>
        <dbReference type="Pfam" id="PF08245"/>
    </source>
</evidence>
<dbReference type="NCBIfam" id="TIGR01143">
    <property type="entry name" value="murF"/>
    <property type="match status" value="1"/>
</dbReference>
<dbReference type="GO" id="GO:0005737">
    <property type="term" value="C:cytoplasm"/>
    <property type="evidence" value="ECO:0007669"/>
    <property type="project" value="UniProtKB-SubCell"/>
</dbReference>
<keyword evidence="4 10" id="KW-0547">Nucleotide-binding</keyword>
<proteinExistence type="inferred from homology"/>
<dbReference type="GO" id="GO:0005524">
    <property type="term" value="F:ATP binding"/>
    <property type="evidence" value="ECO:0007669"/>
    <property type="project" value="UniProtKB-UniRule"/>
</dbReference>
<feature type="binding site" evidence="10">
    <location>
        <begin position="119"/>
        <end position="125"/>
    </location>
    <ligand>
        <name>ATP</name>
        <dbReference type="ChEBI" id="CHEBI:30616"/>
    </ligand>
</feature>
<dbReference type="InterPro" id="IPR036615">
    <property type="entry name" value="Mur_ligase_C_dom_sf"/>
</dbReference>
<comment type="similarity">
    <text evidence="10">Belongs to the MurCDEF family. MurF subfamily.</text>
</comment>
<dbReference type="SUPFAM" id="SSF53623">
    <property type="entry name" value="MurD-like peptide ligases, catalytic domain"/>
    <property type="match status" value="1"/>
</dbReference>
<dbReference type="EMBL" id="SSTM01000001">
    <property type="protein sequence ID" value="TJW12489.1"/>
    <property type="molecule type" value="Genomic_DNA"/>
</dbReference>
<keyword evidence="5 10" id="KW-0067">ATP-binding</keyword>
<dbReference type="SUPFAM" id="SSF63418">
    <property type="entry name" value="MurE/MurF N-terminal domain"/>
    <property type="match status" value="1"/>
</dbReference>
<evidence type="ECO:0000259" key="13">
    <source>
        <dbReference type="Pfam" id="PF02875"/>
    </source>
</evidence>
<name>A0A4T9TA69_9ACTN</name>
<dbReference type="Pfam" id="PF01225">
    <property type="entry name" value="Mur_ligase"/>
    <property type="match status" value="1"/>
</dbReference>
<keyword evidence="8 10" id="KW-0131">Cell cycle</keyword>
<evidence type="ECO:0000259" key="12">
    <source>
        <dbReference type="Pfam" id="PF01225"/>
    </source>
</evidence>
<comment type="caution">
    <text evidence="15">The sequence shown here is derived from an EMBL/GenBank/DDBJ whole genome shotgun (WGS) entry which is preliminary data.</text>
</comment>
<evidence type="ECO:0000256" key="1">
    <source>
        <dbReference type="ARBA" id="ARBA00022490"/>
    </source>
</evidence>
<dbReference type="Pfam" id="PF02875">
    <property type="entry name" value="Mur_ligase_C"/>
    <property type="match status" value="1"/>
</dbReference>
<dbReference type="Gene3D" id="3.40.1190.10">
    <property type="entry name" value="Mur-like, catalytic domain"/>
    <property type="match status" value="1"/>
</dbReference>
<comment type="function">
    <text evidence="10 11">Involved in cell wall formation. Catalyzes the final step in the synthesis of UDP-N-acetylmuramoyl-pentapeptide, the precursor of murein.</text>
</comment>
<dbReference type="InterPro" id="IPR005863">
    <property type="entry name" value="UDP-N-AcMur_synth"/>
</dbReference>
<evidence type="ECO:0000313" key="16">
    <source>
        <dbReference type="Proteomes" id="UP000309454"/>
    </source>
</evidence>
<dbReference type="HAMAP" id="MF_02019">
    <property type="entry name" value="MurF"/>
    <property type="match status" value="1"/>
</dbReference>
<evidence type="ECO:0000313" key="15">
    <source>
        <dbReference type="EMBL" id="TJW12489.1"/>
    </source>
</evidence>
<dbReference type="GO" id="GO:0008766">
    <property type="term" value="F:UDP-N-acetylmuramoylalanyl-D-glutamyl-2,6-diaminopimelate-D-alanyl-D-alanine ligase activity"/>
    <property type="evidence" value="ECO:0007669"/>
    <property type="project" value="RHEA"/>
</dbReference>
<evidence type="ECO:0000256" key="11">
    <source>
        <dbReference type="RuleBase" id="RU004136"/>
    </source>
</evidence>
<evidence type="ECO:0000256" key="9">
    <source>
        <dbReference type="ARBA" id="ARBA00023316"/>
    </source>
</evidence>
<dbReference type="InterPro" id="IPR013221">
    <property type="entry name" value="Mur_ligase_cen"/>
</dbReference>
<keyword evidence="1 10" id="KW-0963">Cytoplasm</keyword>
<feature type="domain" description="Mur ligase C-terminal" evidence="13">
    <location>
        <begin position="353"/>
        <end position="477"/>
    </location>
</feature>
<dbReference type="InterPro" id="IPR035911">
    <property type="entry name" value="MurE/MurF_N"/>
</dbReference>
<feature type="domain" description="Mur ligase N-terminal catalytic" evidence="12">
    <location>
        <begin position="29"/>
        <end position="106"/>
    </location>
</feature>
<dbReference type="EC" id="6.3.2.10" evidence="10 11"/>
<reference evidence="15 16" key="1">
    <citation type="submission" date="2019-04" db="EMBL/GenBank/DDBJ databases">
        <title>Microbes associate with the intestines of laboratory mice.</title>
        <authorList>
            <person name="Navarre W."/>
            <person name="Wong E."/>
            <person name="Huang K.C."/>
            <person name="Tropini C."/>
            <person name="Ng K."/>
            <person name="Yu B."/>
        </authorList>
    </citation>
    <scope>NUCLEOTIDE SEQUENCE [LARGE SCALE GENOMIC DNA]</scope>
    <source>
        <strain evidence="15 16">NM48_B13</strain>
    </source>
</reference>
<dbReference type="GO" id="GO:0008360">
    <property type="term" value="P:regulation of cell shape"/>
    <property type="evidence" value="ECO:0007669"/>
    <property type="project" value="UniProtKB-KW"/>
</dbReference>
<keyword evidence="9 10" id="KW-0961">Cell wall biogenesis/degradation</keyword>
<dbReference type="PANTHER" id="PTHR43024">
    <property type="entry name" value="UDP-N-ACETYLMURAMOYL-TRIPEPTIDE--D-ALANYL-D-ALANINE LIGASE"/>
    <property type="match status" value="1"/>
</dbReference>
<dbReference type="InterPro" id="IPR004101">
    <property type="entry name" value="Mur_ligase_C"/>
</dbReference>
<dbReference type="Gene3D" id="3.90.190.20">
    <property type="entry name" value="Mur ligase, C-terminal domain"/>
    <property type="match status" value="1"/>
</dbReference>
<dbReference type="SUPFAM" id="SSF53244">
    <property type="entry name" value="MurD-like peptide ligases, peptide-binding domain"/>
    <property type="match status" value="1"/>
</dbReference>
<evidence type="ECO:0000256" key="7">
    <source>
        <dbReference type="ARBA" id="ARBA00022984"/>
    </source>
</evidence>
<organism evidence="15 16">
    <name type="scientific">Parvibacter caecicola</name>
    <dbReference type="NCBI Taxonomy" id="747645"/>
    <lineage>
        <taxon>Bacteria</taxon>
        <taxon>Bacillati</taxon>
        <taxon>Actinomycetota</taxon>
        <taxon>Coriobacteriia</taxon>
        <taxon>Coriobacteriales</taxon>
        <taxon>Coriobacteriaceae</taxon>
        <taxon>Parvibacter</taxon>
    </lineage>
</organism>
<feature type="domain" description="Mur ligase central" evidence="14">
    <location>
        <begin position="117"/>
        <end position="330"/>
    </location>
</feature>
<evidence type="ECO:0000256" key="5">
    <source>
        <dbReference type="ARBA" id="ARBA00022840"/>
    </source>
</evidence>
<keyword evidence="6 10" id="KW-0133">Cell shape</keyword>
<evidence type="ECO:0000256" key="8">
    <source>
        <dbReference type="ARBA" id="ARBA00023306"/>
    </source>
</evidence>
<dbReference type="Pfam" id="PF08245">
    <property type="entry name" value="Mur_ligase_M"/>
    <property type="match status" value="1"/>
</dbReference>